<keyword evidence="5" id="KW-1185">Reference proteome</keyword>
<evidence type="ECO:0000256" key="1">
    <source>
        <dbReference type="ARBA" id="ARBA00022490"/>
    </source>
</evidence>
<organism evidence="4 5">
    <name type="scientific">Pseudomonas asuensis</name>
    <dbReference type="NCBI Taxonomy" id="1825787"/>
    <lineage>
        <taxon>Bacteria</taxon>
        <taxon>Pseudomonadati</taxon>
        <taxon>Pseudomonadota</taxon>
        <taxon>Gammaproteobacteria</taxon>
        <taxon>Pseudomonadales</taxon>
        <taxon>Pseudomonadaceae</taxon>
        <taxon>Pseudomonas</taxon>
    </lineage>
</organism>
<evidence type="ECO:0000313" key="4">
    <source>
        <dbReference type="EMBL" id="GGM30985.1"/>
    </source>
</evidence>
<dbReference type="Pfam" id="PF05472">
    <property type="entry name" value="Ter"/>
    <property type="match status" value="1"/>
</dbReference>
<evidence type="ECO:0000256" key="2">
    <source>
        <dbReference type="ARBA" id="ARBA00022705"/>
    </source>
</evidence>
<evidence type="ECO:0000313" key="5">
    <source>
        <dbReference type="Proteomes" id="UP000616499"/>
    </source>
</evidence>
<keyword evidence="1" id="KW-0963">Cytoplasm</keyword>
<dbReference type="SUPFAM" id="SSF56596">
    <property type="entry name" value="Replication terminator protein (Tus)"/>
    <property type="match status" value="1"/>
</dbReference>
<keyword evidence="3" id="KW-0238">DNA-binding</keyword>
<keyword evidence="2" id="KW-0235">DNA replication</keyword>
<dbReference type="InterPro" id="IPR008865">
    <property type="entry name" value="DNA_replication_term_site-bd"/>
</dbReference>
<dbReference type="Gene3D" id="3.50.14.10">
    <property type="entry name" value="Replication terminator Tus, domain 1 superfamily/Replication terminator Tus"/>
    <property type="match status" value="1"/>
</dbReference>
<name>A0ABQ2H356_9PSED</name>
<reference evidence="5" key="1">
    <citation type="journal article" date="2019" name="Int. J. Syst. Evol. Microbiol.">
        <title>The Global Catalogue of Microorganisms (GCM) 10K type strain sequencing project: providing services to taxonomists for standard genome sequencing and annotation.</title>
        <authorList>
            <consortium name="The Broad Institute Genomics Platform"/>
            <consortium name="The Broad Institute Genome Sequencing Center for Infectious Disease"/>
            <person name="Wu L."/>
            <person name="Ma J."/>
        </authorList>
    </citation>
    <scope>NUCLEOTIDE SEQUENCE [LARGE SCALE GENOMIC DNA]</scope>
    <source>
        <strain evidence="5">JCM 13501</strain>
    </source>
</reference>
<sequence length="321" mass="36448">MYEAIVDAYTELNQKVITFNKVWPSLVVDGHVWTLPVLNEPRTPDVIEVEHLSGAEAVDLAVRAFATFRLDAGQAPGTVSRLPGYFRLRESVLNQVLDINACKHRVQEALEAERLEQGLAPMMRPTVLRRALGHDINTYQLLRTIHAFDGSPRRISFNWAGHTGGTERVTVARIREDLAEKAKRRADSQQIPLEKAREFIELRSISHLAENTVLVYHKTVSPHPRCTLWFKPRGERWDAMIKGNLPVFVVASDNALTVTPLKDFNRQARRARRNDEKIRQEALAGRNLYMPGKSQPQSREEKTPAVLSTYRLGGINYVLDT</sequence>
<dbReference type="EMBL" id="BMNW01000021">
    <property type="protein sequence ID" value="GGM30985.1"/>
    <property type="molecule type" value="Genomic_DNA"/>
</dbReference>
<accession>A0ABQ2H356</accession>
<gene>
    <name evidence="4" type="ORF">GCM10009425_47050</name>
</gene>
<evidence type="ECO:0008006" key="6">
    <source>
        <dbReference type="Google" id="ProtNLM"/>
    </source>
</evidence>
<dbReference type="InterPro" id="IPR036381">
    <property type="entry name" value="Tus_dom1"/>
</dbReference>
<dbReference type="RefSeq" id="WP_188868579.1">
    <property type="nucleotide sequence ID" value="NZ_BMNW01000021.1"/>
</dbReference>
<dbReference type="Proteomes" id="UP000616499">
    <property type="component" value="Unassembled WGS sequence"/>
</dbReference>
<proteinExistence type="predicted"/>
<dbReference type="InterPro" id="IPR036384">
    <property type="entry name" value="Tus_sf"/>
</dbReference>
<evidence type="ECO:0000256" key="3">
    <source>
        <dbReference type="ARBA" id="ARBA00023125"/>
    </source>
</evidence>
<protein>
    <recommendedName>
        <fullName evidence="6">Replication terminus site-binding protein</fullName>
    </recommendedName>
</protein>
<comment type="caution">
    <text evidence="4">The sequence shown here is derived from an EMBL/GenBank/DDBJ whole genome shotgun (WGS) entry which is preliminary data.</text>
</comment>